<protein>
    <recommendedName>
        <fullName evidence="3">DUF4315 family protein</fullName>
    </recommendedName>
</protein>
<keyword evidence="2" id="KW-1185">Reference proteome</keyword>
<dbReference type="EMBL" id="WKPI01000051">
    <property type="protein sequence ID" value="MSC34993.1"/>
    <property type="molecule type" value="Genomic_DNA"/>
</dbReference>
<sequence>MMEENKEEIQWITKIRRHFNLRIEIYKRKKTIKQCKKEILQTTLQLGKVTYQCFLNQKESEEIAALSSYIQQRLATVAELEQQIQQLRQGEEEQDFLDAMF</sequence>
<dbReference type="Proteomes" id="UP000480929">
    <property type="component" value="Unassembled WGS sequence"/>
</dbReference>
<comment type="caution">
    <text evidence="1">The sequence shown here is derived from an EMBL/GenBank/DDBJ whole genome shotgun (WGS) entry which is preliminary data.</text>
</comment>
<evidence type="ECO:0008006" key="3">
    <source>
        <dbReference type="Google" id="ProtNLM"/>
    </source>
</evidence>
<reference evidence="1 2" key="1">
    <citation type="journal article" date="2019" name="Nat. Med.">
        <title>A library of human gut bacterial isolates paired with longitudinal multiomics data enables mechanistic microbiome research.</title>
        <authorList>
            <person name="Poyet M."/>
            <person name="Groussin M."/>
            <person name="Gibbons S.M."/>
            <person name="Avila-Pacheco J."/>
            <person name="Jiang X."/>
            <person name="Kearney S.M."/>
            <person name="Perrotta A.R."/>
            <person name="Berdy B."/>
            <person name="Zhao S."/>
            <person name="Lieberman T.D."/>
            <person name="Swanson P.K."/>
            <person name="Smith M."/>
            <person name="Roesemann S."/>
            <person name="Alexander J.E."/>
            <person name="Rich S.A."/>
            <person name="Livny J."/>
            <person name="Vlamakis H."/>
            <person name="Clish C."/>
            <person name="Bullock K."/>
            <person name="Deik A."/>
            <person name="Scott J."/>
            <person name="Pierce K.A."/>
            <person name="Xavier R.J."/>
            <person name="Alm E.J."/>
        </authorList>
    </citation>
    <scope>NUCLEOTIDE SEQUENCE [LARGE SCALE GENOMIC DNA]</scope>
    <source>
        <strain evidence="1 2">BIOML-A5</strain>
    </source>
</reference>
<proteinExistence type="predicted"/>
<evidence type="ECO:0000313" key="1">
    <source>
        <dbReference type="EMBL" id="MSC34993.1"/>
    </source>
</evidence>
<evidence type="ECO:0000313" key="2">
    <source>
        <dbReference type="Proteomes" id="UP000480929"/>
    </source>
</evidence>
<name>A0ABW9QMU9_9FIRM</name>
<organism evidence="1 2">
    <name type="scientific">Holdemania massiliensis</name>
    <dbReference type="NCBI Taxonomy" id="1468449"/>
    <lineage>
        <taxon>Bacteria</taxon>
        <taxon>Bacillati</taxon>
        <taxon>Bacillota</taxon>
        <taxon>Erysipelotrichia</taxon>
        <taxon>Erysipelotrichales</taxon>
        <taxon>Erysipelotrichaceae</taxon>
        <taxon>Holdemania</taxon>
    </lineage>
</organism>
<dbReference type="RefSeq" id="WP_154240555.1">
    <property type="nucleotide sequence ID" value="NZ_WKPI01000051.1"/>
</dbReference>
<accession>A0ABW9QMU9</accession>
<gene>
    <name evidence="1" type="ORF">GKD88_17890</name>
</gene>